<evidence type="ECO:0000256" key="5">
    <source>
        <dbReference type="ARBA" id="ARBA00022989"/>
    </source>
</evidence>
<feature type="transmembrane region" description="Helical" evidence="8">
    <location>
        <begin position="23"/>
        <end position="44"/>
    </location>
</feature>
<dbReference type="InterPro" id="IPR050681">
    <property type="entry name" value="CDF/SLC30A"/>
</dbReference>
<comment type="subcellular location">
    <subcellularLocation>
        <location evidence="1">Membrane</location>
        <topology evidence="1">Multi-pass membrane protein</topology>
    </subcellularLocation>
</comment>
<keyword evidence="4 8" id="KW-0812">Transmembrane</keyword>
<proteinExistence type="inferred from homology"/>
<gene>
    <name evidence="11" type="ORF">EDD34_2634</name>
</gene>
<dbReference type="Gene3D" id="1.20.1510.10">
    <property type="entry name" value="Cation efflux protein transmembrane domain"/>
    <property type="match status" value="1"/>
</dbReference>
<dbReference type="Pfam" id="PF01545">
    <property type="entry name" value="Cation_efflux"/>
    <property type="match status" value="1"/>
</dbReference>
<dbReference type="PANTHER" id="PTHR11562:SF17">
    <property type="entry name" value="RE54080P-RELATED"/>
    <property type="match status" value="1"/>
</dbReference>
<feature type="transmembrane region" description="Helical" evidence="8">
    <location>
        <begin position="56"/>
        <end position="76"/>
    </location>
</feature>
<keyword evidence="7 8" id="KW-0472">Membrane</keyword>
<evidence type="ECO:0000256" key="1">
    <source>
        <dbReference type="ARBA" id="ARBA00004141"/>
    </source>
</evidence>
<keyword evidence="3" id="KW-0813">Transport</keyword>
<comment type="similarity">
    <text evidence="2">Belongs to the cation diffusion facilitator (CDF) transporter (TC 2.A.4) family. SLC30A subfamily.</text>
</comment>
<reference evidence="11 12" key="1">
    <citation type="submission" date="2018-11" db="EMBL/GenBank/DDBJ databases">
        <title>Sequencing the genomes of 1000 actinobacteria strains.</title>
        <authorList>
            <person name="Klenk H.-P."/>
        </authorList>
    </citation>
    <scope>NUCLEOTIDE SEQUENCE [LARGE SCALE GENOMIC DNA]</scope>
    <source>
        <strain evidence="11 12">DSM 15700</strain>
    </source>
</reference>
<keyword evidence="5 8" id="KW-1133">Transmembrane helix</keyword>
<dbReference type="GO" id="GO:0005385">
    <property type="term" value="F:zinc ion transmembrane transporter activity"/>
    <property type="evidence" value="ECO:0007669"/>
    <property type="project" value="TreeGrafter"/>
</dbReference>
<dbReference type="NCBIfam" id="TIGR01297">
    <property type="entry name" value="CDF"/>
    <property type="match status" value="1"/>
</dbReference>
<accession>A0A3N4ZQ59</accession>
<dbReference type="Pfam" id="PF16916">
    <property type="entry name" value="ZT_dimer"/>
    <property type="match status" value="1"/>
</dbReference>
<dbReference type="RefSeq" id="WP_123814972.1">
    <property type="nucleotide sequence ID" value="NZ_RKQZ01000001.1"/>
</dbReference>
<keyword evidence="6" id="KW-0406">Ion transport</keyword>
<comment type="caution">
    <text evidence="11">The sequence shown here is derived from an EMBL/GenBank/DDBJ whole genome shotgun (WGS) entry which is preliminary data.</text>
</comment>
<dbReference type="InterPro" id="IPR027470">
    <property type="entry name" value="Cation_efflux_CTD"/>
</dbReference>
<feature type="domain" description="Cation efflux protein cytoplasmic" evidence="10">
    <location>
        <begin position="218"/>
        <end position="298"/>
    </location>
</feature>
<dbReference type="GO" id="GO:0005886">
    <property type="term" value="C:plasma membrane"/>
    <property type="evidence" value="ECO:0007669"/>
    <property type="project" value="TreeGrafter"/>
</dbReference>
<evidence type="ECO:0000259" key="10">
    <source>
        <dbReference type="Pfam" id="PF16916"/>
    </source>
</evidence>
<evidence type="ECO:0000256" key="8">
    <source>
        <dbReference type="SAM" id="Phobius"/>
    </source>
</evidence>
<evidence type="ECO:0000256" key="3">
    <source>
        <dbReference type="ARBA" id="ARBA00022448"/>
    </source>
</evidence>
<feature type="transmembrane region" description="Helical" evidence="8">
    <location>
        <begin position="88"/>
        <end position="109"/>
    </location>
</feature>
<dbReference type="InterPro" id="IPR058533">
    <property type="entry name" value="Cation_efflux_TM"/>
</dbReference>
<feature type="transmembrane region" description="Helical" evidence="8">
    <location>
        <begin position="165"/>
        <end position="183"/>
    </location>
</feature>
<evidence type="ECO:0000256" key="2">
    <source>
        <dbReference type="ARBA" id="ARBA00008873"/>
    </source>
</evidence>
<dbReference type="Proteomes" id="UP000280501">
    <property type="component" value="Unassembled WGS sequence"/>
</dbReference>
<name>A0A3N4ZQ59_9MICO</name>
<evidence type="ECO:0000256" key="6">
    <source>
        <dbReference type="ARBA" id="ARBA00023065"/>
    </source>
</evidence>
<dbReference type="InterPro" id="IPR002524">
    <property type="entry name" value="Cation_efflux"/>
</dbReference>
<evidence type="ECO:0000313" key="11">
    <source>
        <dbReference type="EMBL" id="RPF21991.1"/>
    </source>
</evidence>
<evidence type="ECO:0000256" key="4">
    <source>
        <dbReference type="ARBA" id="ARBA00022692"/>
    </source>
</evidence>
<dbReference type="AlphaFoldDB" id="A0A3N4ZQ59"/>
<protein>
    <submittedName>
        <fullName evidence="11">Cobalt-zinc-cadmium efflux system protein</fullName>
    </submittedName>
</protein>
<evidence type="ECO:0000259" key="9">
    <source>
        <dbReference type="Pfam" id="PF01545"/>
    </source>
</evidence>
<keyword evidence="12" id="KW-1185">Reference proteome</keyword>
<dbReference type="PANTHER" id="PTHR11562">
    <property type="entry name" value="CATION EFFLUX PROTEIN/ ZINC TRANSPORTER"/>
    <property type="match status" value="1"/>
</dbReference>
<feature type="transmembrane region" description="Helical" evidence="8">
    <location>
        <begin position="121"/>
        <end position="144"/>
    </location>
</feature>
<dbReference type="EMBL" id="RKQZ01000001">
    <property type="protein sequence ID" value="RPF21991.1"/>
    <property type="molecule type" value="Genomic_DNA"/>
</dbReference>
<dbReference type="InterPro" id="IPR027469">
    <property type="entry name" value="Cation_efflux_TMD_sf"/>
</dbReference>
<evidence type="ECO:0000313" key="12">
    <source>
        <dbReference type="Proteomes" id="UP000280501"/>
    </source>
</evidence>
<dbReference type="OrthoDB" id="9809646at2"/>
<dbReference type="SUPFAM" id="SSF161111">
    <property type="entry name" value="Cation efflux protein transmembrane domain-like"/>
    <property type="match status" value="1"/>
</dbReference>
<evidence type="ECO:0000256" key="7">
    <source>
        <dbReference type="ARBA" id="ARBA00023136"/>
    </source>
</evidence>
<sequence length="310" mass="31706">MTDHAHDHAHAGDPAAPGHRRRLAVAFGVGAAVLVAQAVGAWITGSLALLVDTAHVLTDVAGLGIALVAATLALRPPTPQRTWGFRRAEVLAAGAQAAVLLAVGVYALVEGVLRLFEPDEVPGIELLVFGVVGLAGNLVGLAVLAGARSASFNLRAAFLEVLNDALGSVGVIVAAVVIATTGWQRADALAGLAIAALILPRAVRLLLETGSVLLESAPPGLDLGAVRARLLAVDHVAEVHDLHASLVATGLPTLSAHVVVHDACFRDGCAPQVLDALQQCVATEFAVSVEHSTFQLEPAGHIGHETSRHA</sequence>
<feature type="domain" description="Cation efflux protein transmembrane" evidence="9">
    <location>
        <begin position="24"/>
        <end position="214"/>
    </location>
</feature>
<organism evidence="11 12">
    <name type="scientific">Myceligenerans xiligouense</name>
    <dbReference type="NCBI Taxonomy" id="253184"/>
    <lineage>
        <taxon>Bacteria</taxon>
        <taxon>Bacillati</taxon>
        <taxon>Actinomycetota</taxon>
        <taxon>Actinomycetes</taxon>
        <taxon>Micrococcales</taxon>
        <taxon>Promicromonosporaceae</taxon>
        <taxon>Myceligenerans</taxon>
    </lineage>
</organism>